<protein>
    <submittedName>
        <fullName evidence="1">Uncharacterized protein</fullName>
    </submittedName>
</protein>
<dbReference type="EMBL" id="LAZR01045009">
    <property type="protein sequence ID" value="KKL00878.1"/>
    <property type="molecule type" value="Genomic_DNA"/>
</dbReference>
<evidence type="ECO:0000313" key="1">
    <source>
        <dbReference type="EMBL" id="KKL00878.1"/>
    </source>
</evidence>
<sequence length="68" mass="7380">AILIASNTLGPPPCANIIGISVFFFKNRANSIPFVSYNNLEPEVIEVLPNPLVIIMDGVKITLSKKKV</sequence>
<reference evidence="1" key="1">
    <citation type="journal article" date="2015" name="Nature">
        <title>Complex archaea that bridge the gap between prokaryotes and eukaryotes.</title>
        <authorList>
            <person name="Spang A."/>
            <person name="Saw J.H."/>
            <person name="Jorgensen S.L."/>
            <person name="Zaremba-Niedzwiedzka K."/>
            <person name="Martijn J."/>
            <person name="Lind A.E."/>
            <person name="van Eijk R."/>
            <person name="Schleper C."/>
            <person name="Guy L."/>
            <person name="Ettema T.J."/>
        </authorList>
    </citation>
    <scope>NUCLEOTIDE SEQUENCE</scope>
</reference>
<organism evidence="1">
    <name type="scientific">marine sediment metagenome</name>
    <dbReference type="NCBI Taxonomy" id="412755"/>
    <lineage>
        <taxon>unclassified sequences</taxon>
        <taxon>metagenomes</taxon>
        <taxon>ecological metagenomes</taxon>
    </lineage>
</organism>
<name>A0A0F9ANQ1_9ZZZZ</name>
<dbReference type="AlphaFoldDB" id="A0A0F9ANQ1"/>
<feature type="non-terminal residue" evidence="1">
    <location>
        <position position="1"/>
    </location>
</feature>
<gene>
    <name evidence="1" type="ORF">LCGC14_2628130</name>
</gene>
<accession>A0A0F9ANQ1</accession>
<comment type="caution">
    <text evidence="1">The sequence shown here is derived from an EMBL/GenBank/DDBJ whole genome shotgun (WGS) entry which is preliminary data.</text>
</comment>
<proteinExistence type="predicted"/>